<comment type="subcellular location">
    <subcellularLocation>
        <location evidence="1">Membrane</location>
    </subcellularLocation>
</comment>
<dbReference type="SMART" id="SM00044">
    <property type="entry name" value="CYCc"/>
    <property type="match status" value="1"/>
</dbReference>
<feature type="transmembrane region" description="Helical" evidence="7">
    <location>
        <begin position="283"/>
        <end position="304"/>
    </location>
</feature>
<dbReference type="InterPro" id="IPR000014">
    <property type="entry name" value="PAS"/>
</dbReference>
<dbReference type="SUPFAM" id="SSF55073">
    <property type="entry name" value="Nucleotide cyclase"/>
    <property type="match status" value="1"/>
</dbReference>
<dbReference type="Gene3D" id="3.30.450.20">
    <property type="entry name" value="PAS domain"/>
    <property type="match status" value="1"/>
</dbReference>
<sequence length="1553" mass="174948">MNTQNSAPNTNSFASTNAKYGGLVKKKAIKRLRNYLFLLIGYIDTISPHFLTMHTVVMFFRIMQLIGPALYVASERFFTMGSLEQKFVSYFSVLFHIVPVEYRFKATIYIEIIYFLITLIYFITLITSALVYKTTSKLPKKLISAFSAVDRSVMFLIHPIALQMASQDVSRLIMGIETYTSTNIAIGGAVITYFCTLIYAFTYAKTMSLTFSFRPNSLLTTSHIPQLYLMNATYLSTVISGLATYLSKIPCIVLVLLTSAVSVFGSMTVFMPASFVRTLDMRLVFSTGMAGGLLSFIVAVYAIIDKKATMILLFIGIGLFTMVMVISFPLIDHYEKKSLRKLDGLVDDPNAADHYKKPSHLIRDACIGMKYAHPVCIDWSIFKAGSEIWSNSSEIWAIFGKFVAIYPEENSLLSYIIRSIETKKLKGNFAKQTIAQGKTILAQRETSLCSELKKKMQHVGKTVQASKRKLRHIWDIVIQGNTHEMETSVNNAYKTIVKTEAEFNHVLVQYPNNRFIARSYARFLQEIKADLKGFQEWVEKVKILQRGLPAFPDNTNIIGMLAFPNLPPFLTVKNDGGAIQVSGETESAFQLEVDIEDDQVSEQMSGIKDQISDLTIPSLSFVSIMSVVNFLIFMVALVVAFYLYAKSYIHSLNTPLEFMYYLSYLRTLTNQLPSFSFRSIFEEYPKNNPLFRKLDYSDIELDSLGHHYDSKSQYKYLIKELTVNLEALGKYRSYKVDNPILAQVENITFKSILPYQFYTNNGSHSEVLVSIQSGLMDFSIQLSKLGSLEEIDESTLISSIVMNPLVNTEKIGDSCSLCILRITDYLESVKKDMDKIMLIIFIVLIVFFIVYYTLITYLQISKINANKNEIYSCLTSLPKNVVSSLAEALRILKKDSEGTRTTEQDTEFSKQEDNIIKVFATCGDDQISISSDRYAFILCNFLMLVIEIVLTLLLTEMFKKVNRKLVVNGPHLNYVFGSIAYMMEAMNIVNLAAVSGTNYFNYTSSLPLFLTKLKGSNEYFQYYYQHARYGGNSTLDTPFAYFKEVNNKAIEKYSCEDSMALPITYKDIYSCFNPDQQTTLFIGLVSKIALPVVYGNLSKINLSDPMIDDLWFISAILLYQSFFHPMFESILPQLEKTIDSAIPDTFPTCIGLLIVAFFFVIVINVFVSIVETKLKFALSLLLHVQLSIIMQTQKIVDVLNGHFSSRSKDSKTRNQRFFTEVVSSLPDSIIIINNQMEIISANKSTERIYSIAESELIGTKINDFLSSKNFSDDMSSLVNNATSVAAAVNTTSAQYKKGTGSSNHLELSCITFNQFFVLTTRDVTRMFVYNTLIEEERAKSDKLLASILPPSLVVRVQRGEKNISFAVQSATILFLDIVSFTPWCASNTAAVVMQTLNTLFKLLDNKLATHQTATKIKCIGDCYMCAGGIFDVVNQPNVHAKEIVEFGQESIECVRQLDKENDLSLQIRVGINTGGPIVAGVLGTEKPTFEILGPAINMAQQMEHHGVPMLVHISRSVYELVYGGAFIIKERGQVEIKSGKVITYLVYDKNSAS</sequence>
<dbReference type="EMBL" id="JAPFFF010000008">
    <property type="protein sequence ID" value="KAK8884319.1"/>
    <property type="molecule type" value="Genomic_DNA"/>
</dbReference>
<evidence type="ECO:0000256" key="7">
    <source>
        <dbReference type="SAM" id="Phobius"/>
    </source>
</evidence>
<evidence type="ECO:0000256" key="6">
    <source>
        <dbReference type="ARBA" id="ARBA00023239"/>
    </source>
</evidence>
<keyword evidence="2 7" id="KW-0812">Transmembrane</keyword>
<feature type="transmembrane region" description="Helical" evidence="7">
    <location>
        <begin position="934"/>
        <end position="954"/>
    </location>
</feature>
<dbReference type="Gene3D" id="3.30.70.1230">
    <property type="entry name" value="Nucleotide cyclase"/>
    <property type="match status" value="1"/>
</dbReference>
<dbReference type="SMART" id="SM00091">
    <property type="entry name" value="PAS"/>
    <property type="match status" value="1"/>
</dbReference>
<organism evidence="10 11">
    <name type="scientific">Tritrichomonas musculus</name>
    <dbReference type="NCBI Taxonomy" id="1915356"/>
    <lineage>
        <taxon>Eukaryota</taxon>
        <taxon>Metamonada</taxon>
        <taxon>Parabasalia</taxon>
        <taxon>Tritrichomonadida</taxon>
        <taxon>Tritrichomonadidae</taxon>
        <taxon>Tritrichomonas</taxon>
    </lineage>
</organism>
<evidence type="ECO:0000256" key="5">
    <source>
        <dbReference type="ARBA" id="ARBA00023136"/>
    </source>
</evidence>
<dbReference type="Pfam" id="PF13426">
    <property type="entry name" value="PAS_9"/>
    <property type="match status" value="1"/>
</dbReference>
<feature type="transmembrane region" description="Helical" evidence="7">
    <location>
        <begin position="619"/>
        <end position="644"/>
    </location>
</feature>
<feature type="domain" description="PAS" evidence="8">
    <location>
        <begin position="1214"/>
        <end position="1269"/>
    </location>
</feature>
<keyword evidence="6" id="KW-0456">Lyase</keyword>
<gene>
    <name evidence="10" type="ORF">M9Y10_043427</name>
</gene>
<feature type="domain" description="Guanylate cyclase" evidence="9">
    <location>
        <begin position="1371"/>
        <end position="1503"/>
    </location>
</feature>
<evidence type="ECO:0000313" key="11">
    <source>
        <dbReference type="Proteomes" id="UP001470230"/>
    </source>
</evidence>
<dbReference type="InterPro" id="IPR050401">
    <property type="entry name" value="Cyclic_nucleotide_synthase"/>
</dbReference>
<dbReference type="InterPro" id="IPR001054">
    <property type="entry name" value="A/G_cyclase"/>
</dbReference>
<keyword evidence="11" id="KW-1185">Reference proteome</keyword>
<dbReference type="InterPro" id="IPR029787">
    <property type="entry name" value="Nucleotide_cyclase"/>
</dbReference>
<proteinExistence type="predicted"/>
<dbReference type="PROSITE" id="PS50112">
    <property type="entry name" value="PAS"/>
    <property type="match status" value="1"/>
</dbReference>
<dbReference type="PROSITE" id="PS50125">
    <property type="entry name" value="GUANYLATE_CYCLASE_2"/>
    <property type="match status" value="1"/>
</dbReference>
<name>A0ABR2JZU3_9EUKA</name>
<accession>A0ABR2JZU3</accession>
<keyword evidence="3" id="KW-0547">Nucleotide-binding</keyword>
<keyword evidence="4 7" id="KW-1133">Transmembrane helix</keyword>
<dbReference type="NCBIfam" id="TIGR00229">
    <property type="entry name" value="sensory_box"/>
    <property type="match status" value="1"/>
</dbReference>
<evidence type="ECO:0000259" key="9">
    <source>
        <dbReference type="PROSITE" id="PS50125"/>
    </source>
</evidence>
<comment type="caution">
    <text evidence="10">The sequence shown here is derived from an EMBL/GenBank/DDBJ whole genome shotgun (WGS) entry which is preliminary data.</text>
</comment>
<dbReference type="InterPro" id="IPR035965">
    <property type="entry name" value="PAS-like_dom_sf"/>
</dbReference>
<dbReference type="Pfam" id="PF00211">
    <property type="entry name" value="Guanylate_cyc"/>
    <property type="match status" value="1"/>
</dbReference>
<dbReference type="PANTHER" id="PTHR11920">
    <property type="entry name" value="GUANYLYL CYCLASE"/>
    <property type="match status" value="1"/>
</dbReference>
<feature type="transmembrane region" description="Helical" evidence="7">
    <location>
        <begin position="112"/>
        <end position="131"/>
    </location>
</feature>
<feature type="transmembrane region" description="Helical" evidence="7">
    <location>
        <begin position="35"/>
        <end position="63"/>
    </location>
</feature>
<dbReference type="Proteomes" id="UP001470230">
    <property type="component" value="Unassembled WGS sequence"/>
</dbReference>
<dbReference type="SUPFAM" id="SSF55785">
    <property type="entry name" value="PYP-like sensor domain (PAS domain)"/>
    <property type="match status" value="1"/>
</dbReference>
<feature type="transmembrane region" description="Helical" evidence="7">
    <location>
        <begin position="1150"/>
        <end position="1170"/>
    </location>
</feature>
<keyword evidence="5 7" id="KW-0472">Membrane</keyword>
<evidence type="ECO:0000313" key="10">
    <source>
        <dbReference type="EMBL" id="KAK8884319.1"/>
    </source>
</evidence>
<evidence type="ECO:0008006" key="12">
    <source>
        <dbReference type="Google" id="ProtNLM"/>
    </source>
</evidence>
<feature type="transmembrane region" description="Helical" evidence="7">
    <location>
        <begin position="183"/>
        <end position="204"/>
    </location>
</feature>
<evidence type="ECO:0000256" key="3">
    <source>
        <dbReference type="ARBA" id="ARBA00022741"/>
    </source>
</evidence>
<feature type="transmembrane region" description="Helical" evidence="7">
    <location>
        <begin position="311"/>
        <end position="331"/>
    </location>
</feature>
<evidence type="ECO:0000256" key="2">
    <source>
        <dbReference type="ARBA" id="ARBA00022692"/>
    </source>
</evidence>
<reference evidence="10 11" key="1">
    <citation type="submission" date="2024-04" db="EMBL/GenBank/DDBJ databases">
        <title>Tritrichomonas musculus Genome.</title>
        <authorList>
            <person name="Alves-Ferreira E."/>
            <person name="Grigg M."/>
            <person name="Lorenzi H."/>
            <person name="Galac M."/>
        </authorList>
    </citation>
    <scope>NUCLEOTIDE SEQUENCE [LARGE SCALE GENOMIC DNA]</scope>
    <source>
        <strain evidence="10 11">EAF2021</strain>
    </source>
</reference>
<dbReference type="PANTHER" id="PTHR11920:SF335">
    <property type="entry name" value="GUANYLATE CYCLASE"/>
    <property type="match status" value="1"/>
</dbReference>
<feature type="transmembrane region" description="Helical" evidence="7">
    <location>
        <begin position="224"/>
        <end position="245"/>
    </location>
</feature>
<evidence type="ECO:0000259" key="8">
    <source>
        <dbReference type="PROSITE" id="PS50112"/>
    </source>
</evidence>
<evidence type="ECO:0000256" key="4">
    <source>
        <dbReference type="ARBA" id="ARBA00022989"/>
    </source>
</evidence>
<feature type="transmembrane region" description="Helical" evidence="7">
    <location>
        <begin position="836"/>
        <end position="858"/>
    </location>
</feature>
<dbReference type="CDD" id="cd07302">
    <property type="entry name" value="CHD"/>
    <property type="match status" value="1"/>
</dbReference>
<feature type="transmembrane region" description="Helical" evidence="7">
    <location>
        <begin position="252"/>
        <end position="271"/>
    </location>
</feature>
<protein>
    <recommendedName>
        <fullName evidence="12">Adenylate and Guanylate cyclase catalytic domain containing protein</fullName>
    </recommendedName>
</protein>
<dbReference type="CDD" id="cd00130">
    <property type="entry name" value="PAS"/>
    <property type="match status" value="1"/>
</dbReference>
<evidence type="ECO:0000256" key="1">
    <source>
        <dbReference type="ARBA" id="ARBA00004370"/>
    </source>
</evidence>